<dbReference type="PANTHER" id="PTHR42912">
    <property type="entry name" value="METHYLTRANSFERASE"/>
    <property type="match status" value="1"/>
</dbReference>
<organism evidence="2 3">
    <name type="scientific">Thalassobaculum litoreum DSM 18839</name>
    <dbReference type="NCBI Taxonomy" id="1123362"/>
    <lineage>
        <taxon>Bacteria</taxon>
        <taxon>Pseudomonadati</taxon>
        <taxon>Pseudomonadota</taxon>
        <taxon>Alphaproteobacteria</taxon>
        <taxon>Rhodospirillales</taxon>
        <taxon>Thalassobaculaceae</taxon>
        <taxon>Thalassobaculum</taxon>
    </lineage>
</organism>
<dbReference type="InterPro" id="IPR029063">
    <property type="entry name" value="SAM-dependent_MTases_sf"/>
</dbReference>
<name>A0A8G2BES1_9PROT</name>
<accession>A0A8G2BES1</accession>
<sequence>MTDYDKILRSDGQVSMDGSANAATYDAWASDYDRELAEWGYEAPDRAAEYLAKHLDDSAGVRVLDCGCGTGMTGVALREAGFGGPLIGFDMSQASLDVAREKRIYADLQPVDLNGPLPLETDSVDGILCVGVLTYVEQTPLLREWMRVLRPGGVAVFTCRQDFWDTRDFEGSLNGLETEGSLTRLEVTGPMPYIPGNPDFGTKIQIRYGIVGAV</sequence>
<dbReference type="RefSeq" id="WP_093147793.1">
    <property type="nucleotide sequence ID" value="NZ_FNBW01000001.1"/>
</dbReference>
<dbReference type="PANTHER" id="PTHR42912:SF80">
    <property type="entry name" value="METHYLTRANSFERASE DOMAIN-CONTAINING PROTEIN"/>
    <property type="match status" value="1"/>
</dbReference>
<dbReference type="GO" id="GO:0008757">
    <property type="term" value="F:S-adenosylmethionine-dependent methyltransferase activity"/>
    <property type="evidence" value="ECO:0007669"/>
    <property type="project" value="InterPro"/>
</dbReference>
<evidence type="ECO:0000313" key="3">
    <source>
        <dbReference type="Proteomes" id="UP000198615"/>
    </source>
</evidence>
<dbReference type="Gene3D" id="3.40.50.150">
    <property type="entry name" value="Vaccinia Virus protein VP39"/>
    <property type="match status" value="1"/>
</dbReference>
<reference evidence="2 3" key="1">
    <citation type="submission" date="2016-10" db="EMBL/GenBank/DDBJ databases">
        <authorList>
            <person name="Varghese N."/>
            <person name="Submissions S."/>
        </authorList>
    </citation>
    <scope>NUCLEOTIDE SEQUENCE [LARGE SCALE GENOMIC DNA]</scope>
    <source>
        <strain evidence="2 3">DSM 18839</strain>
    </source>
</reference>
<dbReference type="GO" id="GO:0032259">
    <property type="term" value="P:methylation"/>
    <property type="evidence" value="ECO:0007669"/>
    <property type="project" value="UniProtKB-KW"/>
</dbReference>
<protein>
    <submittedName>
        <fullName evidence="2">Methyltransferase domain-containing protein</fullName>
    </submittedName>
</protein>
<keyword evidence="2" id="KW-0489">Methyltransferase</keyword>
<keyword evidence="2" id="KW-0808">Transferase</keyword>
<evidence type="ECO:0000259" key="1">
    <source>
        <dbReference type="Pfam" id="PF08241"/>
    </source>
</evidence>
<keyword evidence="3" id="KW-1185">Reference proteome</keyword>
<evidence type="ECO:0000313" key="2">
    <source>
        <dbReference type="EMBL" id="SDF14144.1"/>
    </source>
</evidence>
<gene>
    <name evidence="2" type="ORF">SAMN05660686_00424</name>
</gene>
<dbReference type="Proteomes" id="UP000198615">
    <property type="component" value="Unassembled WGS sequence"/>
</dbReference>
<dbReference type="CDD" id="cd02440">
    <property type="entry name" value="AdoMet_MTases"/>
    <property type="match status" value="1"/>
</dbReference>
<comment type="caution">
    <text evidence="2">The sequence shown here is derived from an EMBL/GenBank/DDBJ whole genome shotgun (WGS) entry which is preliminary data.</text>
</comment>
<dbReference type="InterPro" id="IPR050508">
    <property type="entry name" value="Methyltransf_Superfamily"/>
</dbReference>
<dbReference type="EMBL" id="FNBW01000001">
    <property type="protein sequence ID" value="SDF14144.1"/>
    <property type="molecule type" value="Genomic_DNA"/>
</dbReference>
<proteinExistence type="predicted"/>
<dbReference type="OrthoDB" id="465636at2"/>
<dbReference type="Pfam" id="PF08241">
    <property type="entry name" value="Methyltransf_11"/>
    <property type="match status" value="1"/>
</dbReference>
<dbReference type="InterPro" id="IPR013216">
    <property type="entry name" value="Methyltransf_11"/>
</dbReference>
<feature type="domain" description="Methyltransferase type 11" evidence="1">
    <location>
        <begin position="64"/>
        <end position="157"/>
    </location>
</feature>
<dbReference type="AlphaFoldDB" id="A0A8G2BES1"/>
<dbReference type="SUPFAM" id="SSF53335">
    <property type="entry name" value="S-adenosyl-L-methionine-dependent methyltransferases"/>
    <property type="match status" value="1"/>
</dbReference>